<accession>I1BX61</accession>
<organism evidence="1 2">
    <name type="scientific">Rhizopus delemar (strain RA 99-880 / ATCC MYA-4621 / FGSC 9543 / NRRL 43880)</name>
    <name type="common">Mucormycosis agent</name>
    <name type="synonym">Rhizopus arrhizus var. delemar</name>
    <dbReference type="NCBI Taxonomy" id="246409"/>
    <lineage>
        <taxon>Eukaryota</taxon>
        <taxon>Fungi</taxon>
        <taxon>Fungi incertae sedis</taxon>
        <taxon>Mucoromycota</taxon>
        <taxon>Mucoromycotina</taxon>
        <taxon>Mucoromycetes</taxon>
        <taxon>Mucorales</taxon>
        <taxon>Mucorineae</taxon>
        <taxon>Rhizopodaceae</taxon>
        <taxon>Rhizopus</taxon>
    </lineage>
</organism>
<evidence type="ECO:0000313" key="2">
    <source>
        <dbReference type="Proteomes" id="UP000009138"/>
    </source>
</evidence>
<dbReference type="AlphaFoldDB" id="I1BX61"/>
<dbReference type="EMBL" id="CH476734">
    <property type="protein sequence ID" value="EIE80791.1"/>
    <property type="molecule type" value="Genomic_DNA"/>
</dbReference>
<dbReference type="InParanoid" id="I1BX61"/>
<sequence>MNWKMKLLWSFMKIEKHSEIGHQLLNFVRSPALSSFGGISLSIVFNIDSRS</sequence>
<evidence type="ECO:0000313" key="1">
    <source>
        <dbReference type="EMBL" id="EIE80791.1"/>
    </source>
</evidence>
<gene>
    <name evidence="1" type="ORF">RO3G_05496</name>
</gene>
<dbReference type="Proteomes" id="UP000009138">
    <property type="component" value="Unassembled WGS sequence"/>
</dbReference>
<protein>
    <submittedName>
        <fullName evidence="1">Uncharacterized protein</fullName>
    </submittedName>
</protein>
<keyword evidence="2" id="KW-1185">Reference proteome</keyword>
<dbReference type="GeneID" id="93612467"/>
<dbReference type="RefSeq" id="XP_067516187.1">
    <property type="nucleotide sequence ID" value="XM_067660086.1"/>
</dbReference>
<reference evidence="1 2" key="1">
    <citation type="journal article" date="2009" name="PLoS Genet.">
        <title>Genomic analysis of the basal lineage fungus Rhizopus oryzae reveals a whole-genome duplication.</title>
        <authorList>
            <person name="Ma L.-J."/>
            <person name="Ibrahim A.S."/>
            <person name="Skory C."/>
            <person name="Grabherr M.G."/>
            <person name="Burger G."/>
            <person name="Butler M."/>
            <person name="Elias M."/>
            <person name="Idnurm A."/>
            <person name="Lang B.F."/>
            <person name="Sone T."/>
            <person name="Abe A."/>
            <person name="Calvo S.E."/>
            <person name="Corrochano L.M."/>
            <person name="Engels R."/>
            <person name="Fu J."/>
            <person name="Hansberg W."/>
            <person name="Kim J.-M."/>
            <person name="Kodira C.D."/>
            <person name="Koehrsen M.J."/>
            <person name="Liu B."/>
            <person name="Miranda-Saavedra D."/>
            <person name="O'Leary S."/>
            <person name="Ortiz-Castellanos L."/>
            <person name="Poulter R."/>
            <person name="Rodriguez-Romero J."/>
            <person name="Ruiz-Herrera J."/>
            <person name="Shen Y.-Q."/>
            <person name="Zeng Q."/>
            <person name="Galagan J."/>
            <person name="Birren B.W."/>
            <person name="Cuomo C.A."/>
            <person name="Wickes B.L."/>
        </authorList>
    </citation>
    <scope>NUCLEOTIDE SEQUENCE [LARGE SCALE GENOMIC DNA]</scope>
    <source>
        <strain evidence="2">RA 99-880 / ATCC MYA-4621 / FGSC 9543 / NRRL 43880</strain>
    </source>
</reference>
<name>I1BX61_RHIO9</name>
<dbReference type="VEuPathDB" id="FungiDB:RO3G_05496"/>
<proteinExistence type="predicted"/>